<keyword evidence="2" id="KW-0472">Membrane</keyword>
<dbReference type="InterPro" id="IPR053779">
    <property type="entry name" value="GlpR"/>
</dbReference>
<evidence type="ECO:0000313" key="3">
    <source>
        <dbReference type="EMBL" id="KHO22790.1"/>
    </source>
</evidence>
<accession>A0ABR4YRC1</accession>
<evidence type="ECO:0000313" key="4">
    <source>
        <dbReference type="Proteomes" id="UP000031004"/>
    </source>
</evidence>
<proteinExistence type="predicted"/>
<feature type="region of interest" description="Disordered" evidence="1">
    <location>
        <begin position="50"/>
        <end position="96"/>
    </location>
</feature>
<feature type="compositionally biased region" description="Acidic residues" evidence="1">
    <location>
        <begin position="150"/>
        <end position="176"/>
    </location>
</feature>
<feature type="compositionally biased region" description="Acidic residues" evidence="1">
    <location>
        <begin position="75"/>
        <end position="93"/>
    </location>
</feature>
<feature type="compositionally biased region" description="Low complexity" evidence="1">
    <location>
        <begin position="138"/>
        <end position="149"/>
    </location>
</feature>
<evidence type="ECO:0000256" key="1">
    <source>
        <dbReference type="SAM" id="MobiDB-lite"/>
    </source>
</evidence>
<feature type="region of interest" description="Disordered" evidence="1">
    <location>
        <begin position="138"/>
        <end position="180"/>
    </location>
</feature>
<feature type="transmembrane region" description="Helical" evidence="2">
    <location>
        <begin position="6"/>
        <end position="26"/>
    </location>
</feature>
<dbReference type="NCBIfam" id="NF045516">
    <property type="entry name" value="GlpR"/>
    <property type="match status" value="2"/>
</dbReference>
<keyword evidence="2" id="KW-0812">Transmembrane</keyword>
<dbReference type="EMBL" id="JTLZ01000009">
    <property type="protein sequence ID" value="KHO22790.1"/>
    <property type="molecule type" value="Genomic_DNA"/>
</dbReference>
<evidence type="ECO:0000256" key="2">
    <source>
        <dbReference type="SAM" id="Phobius"/>
    </source>
</evidence>
<feature type="region of interest" description="Disordered" evidence="1">
    <location>
        <begin position="239"/>
        <end position="269"/>
    </location>
</feature>
<feature type="transmembrane region" description="Helical" evidence="2">
    <location>
        <begin position="314"/>
        <end position="332"/>
    </location>
</feature>
<feature type="transmembrane region" description="Helical" evidence="2">
    <location>
        <begin position="292"/>
        <end position="308"/>
    </location>
</feature>
<dbReference type="RefSeq" id="WP_039324376.1">
    <property type="nucleotide sequence ID" value="NZ_JTLZ01000009.1"/>
</dbReference>
<reference evidence="3 4" key="1">
    <citation type="submission" date="2014-11" db="EMBL/GenBank/DDBJ databases">
        <title>Mycobacterium setense Manresensis Genome.</title>
        <authorList>
            <person name="Rech G."/>
            <person name="Sumoy L."/>
        </authorList>
    </citation>
    <scope>NUCLEOTIDE SEQUENCE [LARGE SCALE GENOMIC DNA]</scope>
    <source>
        <strain evidence="3 4">Manresensis</strain>
    </source>
</reference>
<feature type="region of interest" description="Disordered" evidence="1">
    <location>
        <begin position="213"/>
        <end position="232"/>
    </location>
</feature>
<keyword evidence="4" id="KW-1185">Reference proteome</keyword>
<organism evidence="3 4">
    <name type="scientific">Mycolicibacterium setense</name>
    <dbReference type="NCBI Taxonomy" id="431269"/>
    <lineage>
        <taxon>Bacteria</taxon>
        <taxon>Bacillati</taxon>
        <taxon>Actinomycetota</taxon>
        <taxon>Actinomycetes</taxon>
        <taxon>Mycobacteriales</taxon>
        <taxon>Mycobacteriaceae</taxon>
        <taxon>Mycolicibacterium</taxon>
    </lineage>
</organism>
<gene>
    <name evidence="3" type="ORF">QQ44_21450</name>
</gene>
<keyword evidence="2" id="KW-1133">Transmembrane helix</keyword>
<feature type="compositionally biased region" description="Acidic residues" evidence="1">
    <location>
        <begin position="246"/>
        <end position="258"/>
    </location>
</feature>
<sequence>MPSIPQSLLWISLVVLWLFVLVPMLISKRDSVRRTSDVALATRVLNSGRNAQRLRRGPAAGHHSDPHWQPSADHLDEELDDDFEDDPENDEAPAEVRVQRTVVVAAARVETPEPDYLDVDIVDEDSGALPVGTLRQAADTTADATVDATSEPEEVDEPELELEFETEAETETETEPEPVAIEEPVEQFEAEAEAQTERIPVDLDEADDPGVVESAEDLDAAEDTEDPEDLADDEYEYVADSSGLEPEADEEPVEEEQTEAPVASLNANRQRRFDSKKAAEISARKFRFRKRVLAVLAATLVFSAAAAFLVTPSAWWLCGGAGTLTVLYLAYLRRQTRIEEQLRRRRAQRMARSRLGVENTDDHKLDVVPARLRRPGAVVLDIDDEDPIFEHLAYASYGSMSREYDLPRAAGQ</sequence>
<protein>
    <submittedName>
        <fullName evidence="3">Membrane protein</fullName>
    </submittedName>
</protein>
<comment type="caution">
    <text evidence="3">The sequence shown here is derived from an EMBL/GenBank/DDBJ whole genome shotgun (WGS) entry which is preliminary data.</text>
</comment>
<dbReference type="Proteomes" id="UP000031004">
    <property type="component" value="Unassembled WGS sequence"/>
</dbReference>
<name>A0ABR4YRC1_9MYCO</name>